<dbReference type="InterPro" id="IPR011009">
    <property type="entry name" value="Kinase-like_dom_sf"/>
</dbReference>
<feature type="region of interest" description="Disordered" evidence="1">
    <location>
        <begin position="125"/>
        <end position="156"/>
    </location>
</feature>
<protein>
    <recommendedName>
        <fullName evidence="4">Protein kinase domain-containing protein</fullName>
    </recommendedName>
</protein>
<evidence type="ECO:0000313" key="3">
    <source>
        <dbReference type="Proteomes" id="UP000774617"/>
    </source>
</evidence>
<dbReference type="EMBL" id="JAGTJR010000075">
    <property type="protein sequence ID" value="KAH7016614.1"/>
    <property type="molecule type" value="Genomic_DNA"/>
</dbReference>
<accession>A0ABQ8FRV5</accession>
<evidence type="ECO:0008006" key="4">
    <source>
        <dbReference type="Google" id="ProtNLM"/>
    </source>
</evidence>
<proteinExistence type="predicted"/>
<evidence type="ECO:0000256" key="1">
    <source>
        <dbReference type="SAM" id="MobiDB-lite"/>
    </source>
</evidence>
<sequence length="614" mass="69396">MEAELERLRRQYPRRIIPWEDFPDQQKKIWQQLSASQSFHSNPAFPSLHQMDYVRTNLKRISSEDGVRKFAQDTVENAVQTLLEEVYKDERLRKKLGLHGTVTFESHTNVGPVDEELVDEAMGRMSLSEPRSSSAGSRGKGKTQRRTREVSPARGGRGGVADQFCIYRLGDGPSVPAVAIEYKAPHKLTRGEIAAGLSGEIVPDRDVIHKDGEGFGFLSKRLLAAVVTQCFSYMVKKGLQDGYLYTGEAIVFLHIPDDPALVYYHACIPNLDVQDDDEGRLYRTTVAQVFAFVFRALAAERPPSSWHDAARVLKKWEVEYIDILKTIPETVRKASHDASTYKPRHWKAFPRSPILTRQRQRQKAEVHRGRGSRIGRTARTSACSGCCTVGLSNEHCPNVRSHRKKHIKPETFLRLVRQQLARDRGRDADCRPLYIHGSRGALFKVRLSSHGYTLVAKGMEEHNAGHLQHENRMYQHVSAVQGRAVPVCVGVVVYTHMLFLSWAGRPLFNFFNQDNRAALLEKAKARLQELHGLGLLHKDAELRNILGTSGRARAEVRAEARAEASAEGRARRPLGPVCPNRKRKRTRCKMMNGANDDFSHEMMLLSAHIARSVR</sequence>
<comment type="caution">
    <text evidence="2">The sequence shown here is derived from an EMBL/GenBank/DDBJ whole genome shotgun (WGS) entry which is preliminary data.</text>
</comment>
<keyword evidence="3" id="KW-1185">Reference proteome</keyword>
<evidence type="ECO:0000313" key="2">
    <source>
        <dbReference type="EMBL" id="KAH7016614.1"/>
    </source>
</evidence>
<dbReference type="SUPFAM" id="SSF56112">
    <property type="entry name" value="Protein kinase-like (PK-like)"/>
    <property type="match status" value="1"/>
</dbReference>
<organism evidence="2 3">
    <name type="scientific">Macrophomina phaseolina</name>
    <dbReference type="NCBI Taxonomy" id="35725"/>
    <lineage>
        <taxon>Eukaryota</taxon>
        <taxon>Fungi</taxon>
        <taxon>Dikarya</taxon>
        <taxon>Ascomycota</taxon>
        <taxon>Pezizomycotina</taxon>
        <taxon>Dothideomycetes</taxon>
        <taxon>Dothideomycetes incertae sedis</taxon>
        <taxon>Botryosphaeriales</taxon>
        <taxon>Botryosphaeriaceae</taxon>
        <taxon>Macrophomina</taxon>
    </lineage>
</organism>
<name>A0ABQ8FRV5_9PEZI</name>
<reference evidence="2 3" key="1">
    <citation type="journal article" date="2021" name="Nat. Commun.">
        <title>Genetic determinants of endophytism in the Arabidopsis root mycobiome.</title>
        <authorList>
            <person name="Mesny F."/>
            <person name="Miyauchi S."/>
            <person name="Thiergart T."/>
            <person name="Pickel B."/>
            <person name="Atanasova L."/>
            <person name="Karlsson M."/>
            <person name="Huettel B."/>
            <person name="Barry K.W."/>
            <person name="Haridas S."/>
            <person name="Chen C."/>
            <person name="Bauer D."/>
            <person name="Andreopoulos W."/>
            <person name="Pangilinan J."/>
            <person name="LaButti K."/>
            <person name="Riley R."/>
            <person name="Lipzen A."/>
            <person name="Clum A."/>
            <person name="Drula E."/>
            <person name="Henrissat B."/>
            <person name="Kohler A."/>
            <person name="Grigoriev I.V."/>
            <person name="Martin F.M."/>
            <person name="Hacquard S."/>
        </authorList>
    </citation>
    <scope>NUCLEOTIDE SEQUENCE [LARGE SCALE GENOMIC DNA]</scope>
    <source>
        <strain evidence="2 3">MPI-SDFR-AT-0080</strain>
    </source>
</reference>
<dbReference type="Proteomes" id="UP000774617">
    <property type="component" value="Unassembled WGS sequence"/>
</dbReference>
<gene>
    <name evidence="2" type="ORF">B0J12DRAFT_722451</name>
</gene>